<dbReference type="OrthoDB" id="5090566at2759"/>
<protein>
    <submittedName>
        <fullName evidence="2">Uncharacterized protein</fullName>
    </submittedName>
</protein>
<dbReference type="EMBL" id="AXCR01000010">
    <property type="protein sequence ID" value="KJR82111.1"/>
    <property type="molecule type" value="Genomic_DNA"/>
</dbReference>
<dbReference type="VEuPathDB" id="FungiDB:SPSK_03547"/>
<reference evidence="2 3" key="1">
    <citation type="journal article" date="2014" name="BMC Genomics">
        <title>Comparative genomics of the major fungal agents of human and animal Sporotrichosis: Sporothrix schenckii and Sporothrix brasiliensis.</title>
        <authorList>
            <person name="Teixeira M.M."/>
            <person name="de Almeida L.G."/>
            <person name="Kubitschek-Barreira P."/>
            <person name="Alves F.L."/>
            <person name="Kioshima E.S."/>
            <person name="Abadio A.K."/>
            <person name="Fernandes L."/>
            <person name="Derengowski L.S."/>
            <person name="Ferreira K.S."/>
            <person name="Souza R.C."/>
            <person name="Ruiz J.C."/>
            <person name="de Andrade N.C."/>
            <person name="Paes H.C."/>
            <person name="Nicola A.M."/>
            <person name="Albuquerque P."/>
            <person name="Gerber A.L."/>
            <person name="Martins V.P."/>
            <person name="Peconick L.D."/>
            <person name="Neto A.V."/>
            <person name="Chaucanez C.B."/>
            <person name="Silva P.A."/>
            <person name="Cunha O.L."/>
            <person name="de Oliveira F.F."/>
            <person name="dos Santos T.C."/>
            <person name="Barros A.L."/>
            <person name="Soares M.A."/>
            <person name="de Oliveira L.M."/>
            <person name="Marini M.M."/>
            <person name="Villalobos-Duno H."/>
            <person name="Cunha M.M."/>
            <person name="de Hoog S."/>
            <person name="da Silveira J.F."/>
            <person name="Henrissat B."/>
            <person name="Nino-Vega G.A."/>
            <person name="Cisalpino P.S."/>
            <person name="Mora-Montes H.M."/>
            <person name="Almeida S.R."/>
            <person name="Stajich J.E."/>
            <person name="Lopes-Bezerra L.M."/>
            <person name="Vasconcelos A.T."/>
            <person name="Felipe M.S."/>
        </authorList>
    </citation>
    <scope>NUCLEOTIDE SEQUENCE [LARGE SCALE GENOMIC DNA]</scope>
    <source>
        <strain evidence="2 3">1099-18</strain>
    </source>
</reference>
<accession>A0A0F2M1V2</accession>
<gene>
    <name evidence="2" type="ORF">SPSK_03547</name>
</gene>
<proteinExistence type="predicted"/>
<evidence type="ECO:0000313" key="3">
    <source>
        <dbReference type="Proteomes" id="UP000033710"/>
    </source>
</evidence>
<evidence type="ECO:0000256" key="1">
    <source>
        <dbReference type="SAM" id="MobiDB-lite"/>
    </source>
</evidence>
<dbReference type="RefSeq" id="XP_016584787.1">
    <property type="nucleotide sequence ID" value="XM_016730385.1"/>
</dbReference>
<reference evidence="2 3" key="2">
    <citation type="journal article" date="2015" name="Eukaryot. Cell">
        <title>Asexual propagation of a virulent clone complex in a human and feline outbreak of sporotrichosis.</title>
        <authorList>
            <person name="Teixeira Mde M."/>
            <person name="Rodrigues A.M."/>
            <person name="Tsui C.K."/>
            <person name="de Almeida L.G."/>
            <person name="Van Diepeningen A.D."/>
            <person name="van den Ende B.G."/>
            <person name="Fernandes G.F."/>
            <person name="Kano R."/>
            <person name="Hamelin R.C."/>
            <person name="Lopes-Bezerra L.M."/>
            <person name="Vasconcelos A.T."/>
            <person name="de Hoog S."/>
            <person name="de Camargo Z.P."/>
            <person name="Felipe M.S."/>
        </authorList>
    </citation>
    <scope>NUCLEOTIDE SEQUENCE [LARGE SCALE GENOMIC DNA]</scope>
    <source>
        <strain evidence="2 3">1099-18</strain>
    </source>
</reference>
<sequence length="291" mass="32727">MDAMEGIVPTTGVLSKLYDEAYGNEEYKASAFWQVFLQANFHEDLYFVVCESAPASNSRRRVDTIIRRYDPDHHTLNSLLFIDSKHSHGSRLEADEQVLGAARLAFESDLLASIYVMTTIGDGIPRRGSYNADNYVDAKSHLAVDLWTAISYMKACPPLGEAPVLLSNAPLPNSGIEQYGAYDDGEAADIDDQTNPTDLGEPSTENPGGPSTGQEGLDNSTILTPRQIMSRMLNKIFVHIRLERHTFGHDVVLFRDEKGVTRSSFLRDWHKRKINEFEMHVHKKYFTTELL</sequence>
<feature type="region of interest" description="Disordered" evidence="1">
    <location>
        <begin position="186"/>
        <end position="219"/>
    </location>
</feature>
<name>A0A0F2M1V2_SPOSC</name>
<comment type="caution">
    <text evidence="2">The sequence shown here is derived from an EMBL/GenBank/DDBJ whole genome shotgun (WGS) entry which is preliminary data.</text>
</comment>
<dbReference type="AlphaFoldDB" id="A0A0F2M1V2"/>
<dbReference type="Proteomes" id="UP000033710">
    <property type="component" value="Unassembled WGS sequence"/>
</dbReference>
<dbReference type="GeneID" id="27665662"/>
<dbReference type="KEGG" id="ssck:SPSK_03547"/>
<organism evidence="2 3">
    <name type="scientific">Sporothrix schenckii 1099-18</name>
    <dbReference type="NCBI Taxonomy" id="1397361"/>
    <lineage>
        <taxon>Eukaryota</taxon>
        <taxon>Fungi</taxon>
        <taxon>Dikarya</taxon>
        <taxon>Ascomycota</taxon>
        <taxon>Pezizomycotina</taxon>
        <taxon>Sordariomycetes</taxon>
        <taxon>Sordariomycetidae</taxon>
        <taxon>Ophiostomatales</taxon>
        <taxon>Ophiostomataceae</taxon>
        <taxon>Sporothrix</taxon>
    </lineage>
</organism>
<evidence type="ECO:0000313" key="2">
    <source>
        <dbReference type="EMBL" id="KJR82111.1"/>
    </source>
</evidence>